<feature type="compositionally biased region" description="Basic and acidic residues" evidence="1">
    <location>
        <begin position="170"/>
        <end position="207"/>
    </location>
</feature>
<proteinExistence type="predicted"/>
<dbReference type="RefSeq" id="WP_013765382.1">
    <property type="nucleotide sequence ID" value="NC_015510.1"/>
</dbReference>
<dbReference type="KEGG" id="hhy:Halhy_2975"/>
<evidence type="ECO:0008006" key="4">
    <source>
        <dbReference type="Google" id="ProtNLM"/>
    </source>
</evidence>
<feature type="region of interest" description="Disordered" evidence="1">
    <location>
        <begin position="1"/>
        <end position="20"/>
    </location>
</feature>
<keyword evidence="3" id="KW-1185">Reference proteome</keyword>
<dbReference type="eggNOG" id="COG2214">
    <property type="taxonomic scope" value="Bacteria"/>
</dbReference>
<dbReference type="AlphaFoldDB" id="F4L5H5"/>
<organism evidence="2 3">
    <name type="scientific">Haliscomenobacter hydrossis (strain ATCC 27775 / DSM 1100 / LMG 10767 / O)</name>
    <dbReference type="NCBI Taxonomy" id="760192"/>
    <lineage>
        <taxon>Bacteria</taxon>
        <taxon>Pseudomonadati</taxon>
        <taxon>Bacteroidota</taxon>
        <taxon>Saprospiria</taxon>
        <taxon>Saprospirales</taxon>
        <taxon>Haliscomenobacteraceae</taxon>
        <taxon>Haliscomenobacter</taxon>
    </lineage>
</organism>
<accession>F4L5H5</accession>
<feature type="region of interest" description="Disordered" evidence="1">
    <location>
        <begin position="166"/>
        <end position="207"/>
    </location>
</feature>
<name>F4L5H5_HALH1</name>
<dbReference type="HOGENOM" id="CLU_070252_0_0_10"/>
<dbReference type="Proteomes" id="UP000008461">
    <property type="component" value="Chromosome"/>
</dbReference>
<evidence type="ECO:0000256" key="1">
    <source>
        <dbReference type="SAM" id="MobiDB-lite"/>
    </source>
</evidence>
<reference evidence="2 3" key="1">
    <citation type="journal article" date="2011" name="Stand. Genomic Sci.">
        <title>Complete genome sequence of Haliscomenobacter hydrossis type strain (O).</title>
        <authorList>
            <consortium name="US DOE Joint Genome Institute (JGI-PGF)"/>
            <person name="Daligault H."/>
            <person name="Lapidus A."/>
            <person name="Zeytun A."/>
            <person name="Nolan M."/>
            <person name="Lucas S."/>
            <person name="Del Rio T.G."/>
            <person name="Tice H."/>
            <person name="Cheng J.F."/>
            <person name="Tapia R."/>
            <person name="Han C."/>
            <person name="Goodwin L."/>
            <person name="Pitluck S."/>
            <person name="Liolios K."/>
            <person name="Pagani I."/>
            <person name="Ivanova N."/>
            <person name="Huntemann M."/>
            <person name="Mavromatis K."/>
            <person name="Mikhailova N."/>
            <person name="Pati A."/>
            <person name="Chen A."/>
            <person name="Palaniappan K."/>
            <person name="Land M."/>
            <person name="Hauser L."/>
            <person name="Brambilla E.M."/>
            <person name="Rohde M."/>
            <person name="Verbarg S."/>
            <person name="Goker M."/>
            <person name="Bristow J."/>
            <person name="Eisen J.A."/>
            <person name="Markowitz V."/>
            <person name="Hugenholtz P."/>
            <person name="Kyrpides N.C."/>
            <person name="Klenk H.P."/>
            <person name="Woyke T."/>
        </authorList>
    </citation>
    <scope>NUCLEOTIDE SEQUENCE [LARGE SCALE GENOMIC DNA]</scope>
    <source>
        <strain evidence="3">ATCC 27775 / DSM 1100 / LMG 10767 / O</strain>
    </source>
</reference>
<dbReference type="STRING" id="760192.Halhy_2975"/>
<dbReference type="OrthoDB" id="114754at2"/>
<dbReference type="EMBL" id="CP002691">
    <property type="protein sequence ID" value="AEE50839.1"/>
    <property type="molecule type" value="Genomic_DNA"/>
</dbReference>
<reference key="2">
    <citation type="submission" date="2011-04" db="EMBL/GenBank/DDBJ databases">
        <title>Complete sequence of chromosome of Haliscomenobacter hydrossis DSM 1100.</title>
        <authorList>
            <consortium name="US DOE Joint Genome Institute (JGI-PGF)"/>
            <person name="Lucas S."/>
            <person name="Han J."/>
            <person name="Lapidus A."/>
            <person name="Bruce D."/>
            <person name="Goodwin L."/>
            <person name="Pitluck S."/>
            <person name="Peters L."/>
            <person name="Kyrpides N."/>
            <person name="Mavromatis K."/>
            <person name="Ivanova N."/>
            <person name="Ovchinnikova G."/>
            <person name="Pagani I."/>
            <person name="Daligault H."/>
            <person name="Detter J.C."/>
            <person name="Han C."/>
            <person name="Land M."/>
            <person name="Hauser L."/>
            <person name="Markowitz V."/>
            <person name="Cheng J.-F."/>
            <person name="Hugenholtz P."/>
            <person name="Woyke T."/>
            <person name="Wu D."/>
            <person name="Verbarg S."/>
            <person name="Frueling A."/>
            <person name="Brambilla E."/>
            <person name="Klenk H.-P."/>
            <person name="Eisen J.A."/>
        </authorList>
    </citation>
    <scope>NUCLEOTIDE SEQUENCE</scope>
    <source>
        <strain>DSM 1100</strain>
    </source>
</reference>
<evidence type="ECO:0000313" key="3">
    <source>
        <dbReference type="Proteomes" id="UP000008461"/>
    </source>
</evidence>
<gene>
    <name evidence="2" type="ordered locus">Halhy_2975</name>
</gene>
<evidence type="ECO:0000313" key="2">
    <source>
        <dbReference type="EMBL" id="AEE50839.1"/>
    </source>
</evidence>
<protein>
    <recommendedName>
        <fullName evidence="4">Heat shock protein DnaJ domain protein</fullName>
    </recommendedName>
</protein>
<sequence length="396" mass="46857">MKKPISIKVAKNDNSPKAKRQKQFNTLVNKINKLKQQLEDLKDQMSTGMVFYRQEIKPLHEKQQDLMAEEVRALHRAYPHKIFGKKDREKIADLILSRCQNLFQIPDRDFVDLTEIYNHYADHTRDELEVEMRQENTAMAEDVFRSFGLDVELDEEDDLEQMMEKAQAAAERKRLEEEQRAEFDANRPKTEKQKLKEERERQREKDVQKVSKNIYNDLVRLLHPDLENDEDKKVAKTEIIQKVNEAYERNDLFELLILQAEYLKKEGDALAMMPEKEFKYYIQVLKEQEQELLFALDSAGMMPGFEGYVAQHLCHPDSSVMQMLRVRAVREEKESIKSCQHNFKLAKDVQVLKEALRHYEIEDDDTFDGEDFGAMLGELGKFFEEMEKKGTKNKRR</sequence>